<evidence type="ECO:0000256" key="1">
    <source>
        <dbReference type="ARBA" id="ARBA00008635"/>
    </source>
</evidence>
<keyword evidence="2 3" id="KW-0479">Metal-binding</keyword>
<accession>A0A4Q0VNE8</accession>
<sequence length="185" mass="21343">MARLYKHIHCKLIVRASILMIIISRRKSRMSKAKVFLDSWLRHRLVTNDIIEMVTDKDLDFKPWEGAMSLKELTLHIVQSGDIFVRATQLGAVEKPSEVQEITTAEELKQVVRNLTANSQSNLESLTDEQLDNLIDVTNLFGTHLPGHVLLNMMRDHEIHHKGQLFIYARMIGLENLPLFVKHQL</sequence>
<keyword evidence="5" id="KW-1185">Reference proteome</keyword>
<dbReference type="AlphaFoldDB" id="A0A4Q0VNE8"/>
<evidence type="ECO:0000256" key="3">
    <source>
        <dbReference type="PIRSR" id="PIRSR607837-1"/>
    </source>
</evidence>
<reference evidence="4 5" key="1">
    <citation type="journal article" date="2019" name="Int. J. Syst. Evol. Microbiol.">
        <title>Anaerobacillus alkaliphilus sp. nov., a novel alkaliphilic and moderately halophilic bacterium.</title>
        <authorList>
            <person name="Borsodi A.K."/>
            <person name="Aszalos J.M."/>
            <person name="Bihari P."/>
            <person name="Nagy I."/>
            <person name="Schumann P."/>
            <person name="Sproer C."/>
            <person name="Kovacs A.L."/>
            <person name="Boka K."/>
            <person name="Dobosy P."/>
            <person name="Ovari M."/>
            <person name="Szili-Kovacs T."/>
            <person name="Toth E."/>
        </authorList>
    </citation>
    <scope>NUCLEOTIDE SEQUENCE [LARGE SCALE GENOMIC DNA]</scope>
    <source>
        <strain evidence="4 5">B16-10</strain>
    </source>
</reference>
<dbReference type="InterPro" id="IPR007837">
    <property type="entry name" value="DinB"/>
</dbReference>
<protein>
    <submittedName>
        <fullName evidence="4">DinB family protein</fullName>
    </submittedName>
</protein>
<evidence type="ECO:0000313" key="5">
    <source>
        <dbReference type="Proteomes" id="UP000290649"/>
    </source>
</evidence>
<evidence type="ECO:0000256" key="2">
    <source>
        <dbReference type="ARBA" id="ARBA00022723"/>
    </source>
</evidence>
<dbReference type="SUPFAM" id="SSF109854">
    <property type="entry name" value="DinB/YfiT-like putative metalloenzymes"/>
    <property type="match status" value="1"/>
</dbReference>
<feature type="binding site" evidence="3">
    <location>
        <position position="157"/>
    </location>
    <ligand>
        <name>a divalent metal cation</name>
        <dbReference type="ChEBI" id="CHEBI:60240"/>
    </ligand>
</feature>
<dbReference type="Pfam" id="PF05163">
    <property type="entry name" value="DinB"/>
    <property type="match status" value="1"/>
</dbReference>
<comment type="caution">
    <text evidence="4">The sequence shown here is derived from an EMBL/GenBank/DDBJ whole genome shotgun (WGS) entry which is preliminary data.</text>
</comment>
<dbReference type="Gene3D" id="1.20.120.450">
    <property type="entry name" value="dinb family like domain"/>
    <property type="match status" value="1"/>
</dbReference>
<evidence type="ECO:0000313" key="4">
    <source>
        <dbReference type="EMBL" id="RXI96342.1"/>
    </source>
</evidence>
<dbReference type="GO" id="GO:0046872">
    <property type="term" value="F:metal ion binding"/>
    <property type="evidence" value="ECO:0007669"/>
    <property type="project" value="UniProtKB-KW"/>
</dbReference>
<dbReference type="Proteomes" id="UP000290649">
    <property type="component" value="Unassembled WGS sequence"/>
</dbReference>
<proteinExistence type="inferred from homology"/>
<gene>
    <name evidence="4" type="ORF">DS745_21725</name>
</gene>
<feature type="binding site" evidence="3">
    <location>
        <position position="76"/>
    </location>
    <ligand>
        <name>a divalent metal cation</name>
        <dbReference type="ChEBI" id="CHEBI:60240"/>
    </ligand>
</feature>
<feature type="binding site" evidence="3">
    <location>
        <position position="161"/>
    </location>
    <ligand>
        <name>a divalent metal cation</name>
        <dbReference type="ChEBI" id="CHEBI:60240"/>
    </ligand>
</feature>
<dbReference type="InterPro" id="IPR034660">
    <property type="entry name" value="DinB/YfiT-like"/>
</dbReference>
<dbReference type="OrthoDB" id="119432at2"/>
<name>A0A4Q0VNE8_9BACI</name>
<organism evidence="4 5">
    <name type="scientific">Anaerobacillus alkaliphilus</name>
    <dbReference type="NCBI Taxonomy" id="1548597"/>
    <lineage>
        <taxon>Bacteria</taxon>
        <taxon>Bacillati</taxon>
        <taxon>Bacillota</taxon>
        <taxon>Bacilli</taxon>
        <taxon>Bacillales</taxon>
        <taxon>Bacillaceae</taxon>
        <taxon>Anaerobacillus</taxon>
    </lineage>
</organism>
<dbReference type="EMBL" id="QOUX01000047">
    <property type="protein sequence ID" value="RXI96342.1"/>
    <property type="molecule type" value="Genomic_DNA"/>
</dbReference>
<comment type="similarity">
    <text evidence="1">Belongs to the DinB family.</text>
</comment>